<protein>
    <submittedName>
        <fullName evidence="1">Uncharacterized protein</fullName>
    </submittedName>
</protein>
<evidence type="ECO:0000313" key="2">
    <source>
        <dbReference type="Proteomes" id="UP000625711"/>
    </source>
</evidence>
<accession>A0A834IU35</accession>
<name>A0A834IU35_RHYFE</name>
<comment type="caution">
    <text evidence="1">The sequence shown here is derived from an EMBL/GenBank/DDBJ whole genome shotgun (WGS) entry which is preliminary data.</text>
</comment>
<dbReference type="AlphaFoldDB" id="A0A834IU35"/>
<keyword evidence="2" id="KW-1185">Reference proteome</keyword>
<evidence type="ECO:0000313" key="1">
    <source>
        <dbReference type="EMBL" id="KAF7287244.1"/>
    </source>
</evidence>
<proteinExistence type="predicted"/>
<dbReference type="EMBL" id="JAACXV010000015">
    <property type="protein sequence ID" value="KAF7287244.1"/>
    <property type="molecule type" value="Genomic_DNA"/>
</dbReference>
<dbReference type="Proteomes" id="UP000625711">
    <property type="component" value="Unassembled WGS sequence"/>
</dbReference>
<reference evidence="1" key="1">
    <citation type="submission" date="2020-08" db="EMBL/GenBank/DDBJ databases">
        <title>Genome sequencing and assembly of the red palm weevil Rhynchophorus ferrugineus.</title>
        <authorList>
            <person name="Dias G.B."/>
            <person name="Bergman C.M."/>
            <person name="Manee M."/>
        </authorList>
    </citation>
    <scope>NUCLEOTIDE SEQUENCE</scope>
    <source>
        <strain evidence="1">AA-2017</strain>
        <tissue evidence="1">Whole larva</tissue>
    </source>
</reference>
<organism evidence="1 2">
    <name type="scientific">Rhynchophorus ferrugineus</name>
    <name type="common">Red palm weevil</name>
    <name type="synonym">Curculio ferrugineus</name>
    <dbReference type="NCBI Taxonomy" id="354439"/>
    <lineage>
        <taxon>Eukaryota</taxon>
        <taxon>Metazoa</taxon>
        <taxon>Ecdysozoa</taxon>
        <taxon>Arthropoda</taxon>
        <taxon>Hexapoda</taxon>
        <taxon>Insecta</taxon>
        <taxon>Pterygota</taxon>
        <taxon>Neoptera</taxon>
        <taxon>Endopterygota</taxon>
        <taxon>Coleoptera</taxon>
        <taxon>Polyphaga</taxon>
        <taxon>Cucujiformia</taxon>
        <taxon>Curculionidae</taxon>
        <taxon>Dryophthorinae</taxon>
        <taxon>Rhynchophorus</taxon>
    </lineage>
</organism>
<sequence length="115" mass="13261">MQYPQNFLLHSIALHGSQKTKKKRICKGKTEKLTSYREERNRRRHKRRWCATPVTMPRSQAPPCYRLRYWRPATVTTDQKLFESGGELQWGGDEGGASPPATVSIFLEKIDPDGT</sequence>
<gene>
    <name evidence="1" type="ORF">GWI33_002063</name>
</gene>